<dbReference type="GO" id="GO:0071763">
    <property type="term" value="P:nuclear membrane organization"/>
    <property type="evidence" value="ECO:0007669"/>
    <property type="project" value="TreeGrafter"/>
</dbReference>
<evidence type="ECO:0000256" key="1">
    <source>
        <dbReference type="SAM" id="MobiDB-lite"/>
    </source>
</evidence>
<dbReference type="GO" id="GO:0016973">
    <property type="term" value="P:poly(A)+ mRNA export from nucleus"/>
    <property type="evidence" value="ECO:0007669"/>
    <property type="project" value="TreeGrafter"/>
</dbReference>
<evidence type="ECO:0008006" key="4">
    <source>
        <dbReference type="Google" id="ProtNLM"/>
    </source>
</evidence>
<comment type="caution">
    <text evidence="2">The sequence shown here is derived from an EMBL/GenBank/DDBJ whole genome shotgun (WGS) entry which is preliminary data.</text>
</comment>
<feature type="region of interest" description="Disordered" evidence="1">
    <location>
        <begin position="905"/>
        <end position="963"/>
    </location>
</feature>
<feature type="compositionally biased region" description="Low complexity" evidence="1">
    <location>
        <begin position="612"/>
        <end position="629"/>
    </location>
</feature>
<feature type="compositionally biased region" description="Polar residues" evidence="1">
    <location>
        <begin position="905"/>
        <end position="933"/>
    </location>
</feature>
<feature type="compositionally biased region" description="Basic residues" evidence="1">
    <location>
        <begin position="951"/>
        <end position="963"/>
    </location>
</feature>
<feature type="region of interest" description="Disordered" evidence="1">
    <location>
        <begin position="612"/>
        <end position="640"/>
    </location>
</feature>
<feature type="compositionally biased region" description="Gly residues" evidence="1">
    <location>
        <begin position="935"/>
        <end position="947"/>
    </location>
</feature>
<reference evidence="3" key="1">
    <citation type="journal article" date="2017" name="Plant J.">
        <title>The pomegranate (Punica granatum L.) genome and the genomics of punicalagin biosynthesis.</title>
        <authorList>
            <person name="Qin G."/>
            <person name="Xu C."/>
            <person name="Ming R."/>
            <person name="Tang H."/>
            <person name="Guyot R."/>
            <person name="Kramer E.M."/>
            <person name="Hu Y."/>
            <person name="Yi X."/>
            <person name="Qi Y."/>
            <person name="Xu X."/>
            <person name="Gao Z."/>
            <person name="Pan H."/>
            <person name="Jian J."/>
            <person name="Tian Y."/>
            <person name="Yue Z."/>
            <person name="Xu Y."/>
        </authorList>
    </citation>
    <scope>NUCLEOTIDE SEQUENCE [LARGE SCALE GENOMIC DNA]</scope>
    <source>
        <strain evidence="3">cv. Dabenzi</strain>
    </source>
</reference>
<name>A0A218VRV5_PUNGR</name>
<feature type="region of interest" description="Disordered" evidence="1">
    <location>
        <begin position="504"/>
        <end position="528"/>
    </location>
</feature>
<evidence type="ECO:0000313" key="3">
    <source>
        <dbReference type="Proteomes" id="UP000197138"/>
    </source>
</evidence>
<proteinExistence type="predicted"/>
<feature type="region of interest" description="Disordered" evidence="1">
    <location>
        <begin position="33"/>
        <end position="53"/>
    </location>
</feature>
<dbReference type="Proteomes" id="UP000197138">
    <property type="component" value="Unassembled WGS sequence"/>
</dbReference>
<dbReference type="AlphaFoldDB" id="A0A218VRV5"/>
<feature type="region of interest" description="Disordered" evidence="1">
    <location>
        <begin position="864"/>
        <end position="889"/>
    </location>
</feature>
<dbReference type="EMBL" id="MTKT01006206">
    <property type="protein sequence ID" value="OWM63086.1"/>
    <property type="molecule type" value="Genomic_DNA"/>
</dbReference>
<gene>
    <name evidence="2" type="ORF">CDL15_Pgr008002</name>
</gene>
<dbReference type="PANTHER" id="PTHR33416">
    <property type="entry name" value="NUCLEAR PORE COMPLEX PROTEIN NUP1"/>
    <property type="match status" value="1"/>
</dbReference>
<organism evidence="2 3">
    <name type="scientific">Punica granatum</name>
    <name type="common">Pomegranate</name>
    <dbReference type="NCBI Taxonomy" id="22663"/>
    <lineage>
        <taxon>Eukaryota</taxon>
        <taxon>Viridiplantae</taxon>
        <taxon>Streptophyta</taxon>
        <taxon>Embryophyta</taxon>
        <taxon>Tracheophyta</taxon>
        <taxon>Spermatophyta</taxon>
        <taxon>Magnoliopsida</taxon>
        <taxon>eudicotyledons</taxon>
        <taxon>Gunneridae</taxon>
        <taxon>Pentapetalae</taxon>
        <taxon>rosids</taxon>
        <taxon>malvids</taxon>
        <taxon>Myrtales</taxon>
        <taxon>Lythraceae</taxon>
        <taxon>Punica</taxon>
    </lineage>
</organism>
<sequence length="963" mass="99960">MLGLRGQELAEDSTVLNGLVHSSKSPILSIVPSSSGHVGVRENGYATPRSRGRSAIYSMARSRTPYSRVHVASTPKSSGPMTDGYGGPLTATQALEHNRIPGSAKALKRRSSIFENGIGSGGPLRRIRQKPNLSYQKNWSMPTSVACEPSSSTQKMHPVNERKLSIGEQSNIAPVSSKSTEMASKILEQLDKIVSPPKERSSQLKLAIAREKAPAKLKEKQGKFEQTGPLRIFAASDKPSPSVNDFENAVLCKKDAVLISTTGDANLTNSLPHIPAQKKRPFKMSAPEDYLDLEDDSYPNGVSSSLVEVRENRDTCTVECKTSDAQATIISGKHQTVTDDKPSTNFFTKETSKQGADGKQVVAQTHADNFPSIRVASTSSQSDLLATHSTSESNKAALLKDPAPPLFSSGDKVGPLKEQNVPSAIFGFASNNNFTANSAISSWELTFRLLFEMEQLRLKKKITKEHFSLTLYELFCFVVGRCYIDPIFLIGSVASDVGGLFSSSTKMPESDKAEEKKTLKDGAPSGLPEGETLAIVSTSSPTFTSGIKSASSNGSTFSSLIAVDSNAFTSQKPFSIPSLPVTFSGNNSSSTLSSIITATASNPALPTFKFESAPSNSVSQASSPVVVPSEEGKTKTDMGSGNIFGSTSLAVNSTSGSSIFGFGAASAISNANYQKEVSATTGAANGSAQVPESTATGTGLASFTHSVPVQFGSSSSSGDLIFLGSSGTSSVSTAPPGFGSIGTSSASTAAPVFGSVGTSSASRAASVFGSMGSSSASSGASVFGSTTTFSTSSPFGWMGASSGPTLSFTGAPANTSSGTTFSFTSSDASPAPPPAFGNSNSPFIFGSPSPANNNNADQMSMEDSMAEDTVQANHGGTPPTPSFGQQQPVSAPAGFVFGSNAGAGTNPFQFGAQQNLSMPQSPSPFQATGSQDLNAGGGSFSLGTGGDKSGRRIIKVKHKRRRK</sequence>
<protein>
    <recommendedName>
        <fullName evidence="4">Nuclear pore complex protein NUP1-like</fullName>
    </recommendedName>
</protein>
<dbReference type="PANTHER" id="PTHR33416:SF20">
    <property type="entry name" value="NUCLEAR PORE COMPLEX PROTEIN NUP1"/>
    <property type="match status" value="1"/>
</dbReference>
<feature type="compositionally biased region" description="Basic and acidic residues" evidence="1">
    <location>
        <begin position="508"/>
        <end position="520"/>
    </location>
</feature>
<dbReference type="GO" id="GO:0005635">
    <property type="term" value="C:nuclear envelope"/>
    <property type="evidence" value="ECO:0007669"/>
    <property type="project" value="TreeGrafter"/>
</dbReference>
<accession>A0A218VRV5</accession>
<evidence type="ECO:0000313" key="2">
    <source>
        <dbReference type="EMBL" id="OWM63086.1"/>
    </source>
</evidence>